<reference evidence="1 2" key="1">
    <citation type="submission" date="2014-12" db="EMBL/GenBank/DDBJ databases">
        <title>Draft genome sequences of 29 type strains of Enterococci.</title>
        <authorList>
            <person name="Zhong Z."/>
            <person name="Sun Z."/>
            <person name="Liu W."/>
            <person name="Zhang W."/>
            <person name="Zhang H."/>
        </authorList>
    </citation>
    <scope>NUCLEOTIDE SEQUENCE [LARGE SCALE GENOMIC DNA]</scope>
    <source>
        <strain evidence="1 2">DSM 21207</strain>
    </source>
</reference>
<dbReference type="RefSeq" id="WP_071865022.1">
    <property type="nucleotide sequence ID" value="NZ_JBHLVQ010000018.1"/>
</dbReference>
<dbReference type="Proteomes" id="UP000182835">
    <property type="component" value="Unassembled WGS sequence"/>
</dbReference>
<accession>A0A1L8R5A6</accession>
<name>A0A1L8R5A6_9ENTE</name>
<comment type="caution">
    <text evidence="1">The sequence shown here is derived from an EMBL/GenBank/DDBJ whole genome shotgun (WGS) entry which is preliminary data.</text>
</comment>
<dbReference type="AlphaFoldDB" id="A0A1L8R5A6"/>
<protein>
    <submittedName>
        <fullName evidence="1">Uncharacterized protein</fullName>
    </submittedName>
</protein>
<dbReference type="STRING" id="317010.RU96_GL000477"/>
<sequence>MQIIYPPLVEEYFNYQRHKTKEALDKSLVYQDMVDAGLITETGMPTKEALAKGMIKDFYEEEDLSFPEFLVLYPVFANYDKALFQQIAGFWEITLDFKTELLAALAAKSFDYDEMVQIQMYLADR</sequence>
<organism evidence="1 2">
    <name type="scientific">Enterococcus canintestini</name>
    <dbReference type="NCBI Taxonomy" id="317010"/>
    <lineage>
        <taxon>Bacteria</taxon>
        <taxon>Bacillati</taxon>
        <taxon>Bacillota</taxon>
        <taxon>Bacilli</taxon>
        <taxon>Lactobacillales</taxon>
        <taxon>Enterococcaceae</taxon>
        <taxon>Enterococcus</taxon>
    </lineage>
</organism>
<dbReference type="EMBL" id="JXKG01000012">
    <property type="protein sequence ID" value="OJG14902.1"/>
    <property type="molecule type" value="Genomic_DNA"/>
</dbReference>
<evidence type="ECO:0000313" key="1">
    <source>
        <dbReference type="EMBL" id="OJG14902.1"/>
    </source>
</evidence>
<evidence type="ECO:0000313" key="2">
    <source>
        <dbReference type="Proteomes" id="UP000182835"/>
    </source>
</evidence>
<proteinExistence type="predicted"/>
<gene>
    <name evidence="1" type="ORF">RU96_GL000477</name>
</gene>
<dbReference type="OrthoDB" id="2303045at2"/>